<dbReference type="OrthoDB" id="3785918at2759"/>
<dbReference type="AlphaFoldDB" id="A0A6A6XXC9"/>
<evidence type="ECO:0000313" key="1">
    <source>
        <dbReference type="EMBL" id="KAF2801039.1"/>
    </source>
</evidence>
<name>A0A6A6XXC9_9PLEO</name>
<sequence length="206" mass="22927">LIPRFRQLLETCTTIIHTHGPYRIENHIFKRAATPPTDAPLTREIAASLACAQDALPYPQPLGPENDDLQVLKSLWDTTLQILASILVDTQIPLPTFGWGVYGLSSGYVPHNADLFSTAVFQSRKARLHAALQKLPSMSAEHVQLNREAPVVQPAGQVAVLAKTNREVHINATMLVQIMRGDGGWEEVRWFHAICVVERWADALRL</sequence>
<feature type="non-terminal residue" evidence="1">
    <location>
        <position position="1"/>
    </location>
</feature>
<gene>
    <name evidence="1" type="ORF">K505DRAFT_207556</name>
</gene>
<reference evidence="1" key="1">
    <citation type="journal article" date="2020" name="Stud. Mycol.">
        <title>101 Dothideomycetes genomes: a test case for predicting lifestyles and emergence of pathogens.</title>
        <authorList>
            <person name="Haridas S."/>
            <person name="Albert R."/>
            <person name="Binder M."/>
            <person name="Bloem J."/>
            <person name="Labutti K."/>
            <person name="Salamov A."/>
            <person name="Andreopoulos B."/>
            <person name="Baker S."/>
            <person name="Barry K."/>
            <person name="Bills G."/>
            <person name="Bluhm B."/>
            <person name="Cannon C."/>
            <person name="Castanera R."/>
            <person name="Culley D."/>
            <person name="Daum C."/>
            <person name="Ezra D."/>
            <person name="Gonzalez J."/>
            <person name="Henrissat B."/>
            <person name="Kuo A."/>
            <person name="Liang C."/>
            <person name="Lipzen A."/>
            <person name="Lutzoni F."/>
            <person name="Magnuson J."/>
            <person name="Mondo S."/>
            <person name="Nolan M."/>
            <person name="Ohm R."/>
            <person name="Pangilinan J."/>
            <person name="Park H.-J."/>
            <person name="Ramirez L."/>
            <person name="Alfaro M."/>
            <person name="Sun H."/>
            <person name="Tritt A."/>
            <person name="Yoshinaga Y."/>
            <person name="Zwiers L.-H."/>
            <person name="Turgeon B."/>
            <person name="Goodwin S."/>
            <person name="Spatafora J."/>
            <person name="Crous P."/>
            <person name="Grigoriev I."/>
        </authorList>
    </citation>
    <scope>NUCLEOTIDE SEQUENCE</scope>
    <source>
        <strain evidence="1">CBS 109.77</strain>
    </source>
</reference>
<proteinExistence type="predicted"/>
<dbReference type="EMBL" id="MU001739">
    <property type="protein sequence ID" value="KAF2801039.1"/>
    <property type="molecule type" value="Genomic_DNA"/>
</dbReference>
<evidence type="ECO:0000313" key="2">
    <source>
        <dbReference type="Proteomes" id="UP000799757"/>
    </source>
</evidence>
<protein>
    <submittedName>
        <fullName evidence="1">Uncharacterized protein</fullName>
    </submittedName>
</protein>
<dbReference type="Proteomes" id="UP000799757">
    <property type="component" value="Unassembled WGS sequence"/>
</dbReference>
<keyword evidence="2" id="KW-1185">Reference proteome</keyword>
<organism evidence="1 2">
    <name type="scientific">Melanomma pulvis-pyrius CBS 109.77</name>
    <dbReference type="NCBI Taxonomy" id="1314802"/>
    <lineage>
        <taxon>Eukaryota</taxon>
        <taxon>Fungi</taxon>
        <taxon>Dikarya</taxon>
        <taxon>Ascomycota</taxon>
        <taxon>Pezizomycotina</taxon>
        <taxon>Dothideomycetes</taxon>
        <taxon>Pleosporomycetidae</taxon>
        <taxon>Pleosporales</taxon>
        <taxon>Melanommataceae</taxon>
        <taxon>Melanomma</taxon>
    </lineage>
</organism>
<feature type="non-terminal residue" evidence="1">
    <location>
        <position position="206"/>
    </location>
</feature>
<accession>A0A6A6XXC9</accession>